<keyword evidence="1" id="KW-1133">Transmembrane helix</keyword>
<dbReference type="PANTHER" id="PTHR42941">
    <property type="entry name" value="SLL1037 PROTEIN"/>
    <property type="match status" value="1"/>
</dbReference>
<dbReference type="InterPro" id="IPR011852">
    <property type="entry name" value="TRAP_TAXI"/>
</dbReference>
<dbReference type="PANTHER" id="PTHR42941:SF1">
    <property type="entry name" value="SLL1037 PROTEIN"/>
    <property type="match status" value="1"/>
</dbReference>
<sequence>MEEHAPEPAWEAAPRSRVGVGWRVLLGLALFALTLLSATLAIKAGRMWFEQAASVKFCVTRGGIDERFAERLERVTATHTRRIRIALTPAPDPATAFERHECDLLVARADAKLPGSARALAVLEKDVVVLIAHRGKEPATGAALRNRKLILASPAPANEALLRAILAAYGLPRDDRRTIVPPDVAGVETAFRAGAANLIFAVVPQSKLLQGNLLHGLTQENNVSFADIPEAAVLVKKIKGLAEEAVEKGLFSASPLLPGDDLSTLSLEVRLATRGGLRDATAAELTRLILENKGDLALNGEFADAIAPPDTDKTAPLLAHPGAAQYVDDDEKSFVDLYGDYLYLGAPVAGAVGSFMVWLFSRWTRGSARSAGDLTQHVLDIAARARNAETVAELEEADESLDQILHEVLTALRGKTLGSEGLDVFRLAYEQTREWIRARRRALARRSRAPADKV</sequence>
<proteinExistence type="predicted"/>
<dbReference type="Gene3D" id="3.40.190.10">
    <property type="entry name" value="Periplasmic binding protein-like II"/>
    <property type="match status" value="2"/>
</dbReference>
<evidence type="ECO:0000313" key="3">
    <source>
        <dbReference type="Proteomes" id="UP000239089"/>
    </source>
</evidence>
<evidence type="ECO:0000313" key="2">
    <source>
        <dbReference type="EMBL" id="PPQ33315.1"/>
    </source>
</evidence>
<gene>
    <name evidence="2" type="ORF">CCR94_02020</name>
</gene>
<dbReference type="EMBL" id="NHSJ01000023">
    <property type="protein sequence ID" value="PPQ33315.1"/>
    <property type="molecule type" value="Genomic_DNA"/>
</dbReference>
<accession>A0A2S6NF87</accession>
<comment type="caution">
    <text evidence="2">The sequence shown here is derived from an EMBL/GenBank/DDBJ whole genome shotgun (WGS) entry which is preliminary data.</text>
</comment>
<dbReference type="AlphaFoldDB" id="A0A2S6NF87"/>
<protein>
    <recommendedName>
        <fullName evidence="4">C4-dicarboxylate ABC transporter substrate-binding protein</fullName>
    </recommendedName>
</protein>
<keyword evidence="1" id="KW-0812">Transmembrane</keyword>
<evidence type="ECO:0000256" key="1">
    <source>
        <dbReference type="SAM" id="Phobius"/>
    </source>
</evidence>
<dbReference type="SUPFAM" id="SSF53850">
    <property type="entry name" value="Periplasmic binding protein-like II"/>
    <property type="match status" value="1"/>
</dbReference>
<keyword evidence="3" id="KW-1185">Reference proteome</keyword>
<dbReference type="OrthoDB" id="8253130at2"/>
<keyword evidence="1" id="KW-0472">Membrane</keyword>
<dbReference type="RefSeq" id="WP_104506221.1">
    <property type="nucleotide sequence ID" value="NZ_JACIGC010000037.1"/>
</dbReference>
<reference evidence="2 3" key="1">
    <citation type="journal article" date="2018" name="Arch. Microbiol.">
        <title>New insights into the metabolic potential of the phototrophic purple bacterium Rhodopila globiformis DSM 161(T) from its draft genome sequence and evidence for a vanadium-dependent nitrogenase.</title>
        <authorList>
            <person name="Imhoff J.F."/>
            <person name="Rahn T."/>
            <person name="Kunzel S."/>
            <person name="Neulinger S.C."/>
        </authorList>
    </citation>
    <scope>NUCLEOTIDE SEQUENCE [LARGE SCALE GENOMIC DNA]</scope>
    <source>
        <strain evidence="2 3">DSM 16996</strain>
    </source>
</reference>
<feature type="transmembrane region" description="Helical" evidence="1">
    <location>
        <begin position="20"/>
        <end position="42"/>
    </location>
</feature>
<dbReference type="Proteomes" id="UP000239089">
    <property type="component" value="Unassembled WGS sequence"/>
</dbReference>
<evidence type="ECO:0008006" key="4">
    <source>
        <dbReference type="Google" id="ProtNLM"/>
    </source>
</evidence>
<name>A0A2S6NF87_9HYPH</name>
<organism evidence="2 3">
    <name type="scientific">Rhodoblastus sphagnicola</name>
    <dbReference type="NCBI Taxonomy" id="333368"/>
    <lineage>
        <taxon>Bacteria</taxon>
        <taxon>Pseudomonadati</taxon>
        <taxon>Pseudomonadota</taxon>
        <taxon>Alphaproteobacteria</taxon>
        <taxon>Hyphomicrobiales</taxon>
        <taxon>Rhodoblastaceae</taxon>
        <taxon>Rhodoblastus</taxon>
    </lineage>
</organism>